<evidence type="ECO:0000256" key="2">
    <source>
        <dbReference type="SAM" id="SignalP"/>
    </source>
</evidence>
<evidence type="ECO:0000313" key="3">
    <source>
        <dbReference type="EMBL" id="SFF95710.1"/>
    </source>
</evidence>
<evidence type="ECO:0000256" key="1">
    <source>
        <dbReference type="SAM" id="Phobius"/>
    </source>
</evidence>
<dbReference type="AlphaFoldDB" id="A0A1I2MXV1"/>
<dbReference type="OrthoDB" id="2988195at2"/>
<keyword evidence="1" id="KW-0472">Membrane</keyword>
<dbReference type="EMBL" id="FOOY01000003">
    <property type="protein sequence ID" value="SFF95710.1"/>
    <property type="molecule type" value="Genomic_DNA"/>
</dbReference>
<organism evidence="3 4">
    <name type="scientific">Sporolactobacillus nakayamae</name>
    <dbReference type="NCBI Taxonomy" id="269670"/>
    <lineage>
        <taxon>Bacteria</taxon>
        <taxon>Bacillati</taxon>
        <taxon>Bacillota</taxon>
        <taxon>Bacilli</taxon>
        <taxon>Bacillales</taxon>
        <taxon>Sporolactobacillaceae</taxon>
        <taxon>Sporolactobacillus</taxon>
    </lineage>
</organism>
<feature type="signal peptide" evidence="2">
    <location>
        <begin position="1"/>
        <end position="24"/>
    </location>
</feature>
<gene>
    <name evidence="3" type="ORF">SAMN02982927_00130</name>
</gene>
<keyword evidence="2" id="KW-0732">Signal</keyword>
<feature type="chain" id="PRO_5011492764" evidence="2">
    <location>
        <begin position="25"/>
        <end position="261"/>
    </location>
</feature>
<reference evidence="4" key="1">
    <citation type="submission" date="2016-10" db="EMBL/GenBank/DDBJ databases">
        <authorList>
            <person name="Varghese N."/>
            <person name="Submissions S."/>
        </authorList>
    </citation>
    <scope>NUCLEOTIDE SEQUENCE [LARGE SCALE GENOMIC DNA]</scope>
    <source>
        <strain evidence="4">ATCC 700379</strain>
    </source>
</reference>
<keyword evidence="4" id="KW-1185">Reference proteome</keyword>
<dbReference type="InterPro" id="IPR014231">
    <property type="entry name" value="Spore_YpjB"/>
</dbReference>
<dbReference type="Proteomes" id="UP000198752">
    <property type="component" value="Unassembled WGS sequence"/>
</dbReference>
<name>A0A1I2MXV1_9BACL</name>
<proteinExistence type="predicted"/>
<dbReference type="RefSeq" id="WP_093669049.1">
    <property type="nucleotide sequence ID" value="NZ_FOOY01000003.1"/>
</dbReference>
<feature type="transmembrane region" description="Helical" evidence="1">
    <location>
        <begin position="227"/>
        <end position="247"/>
    </location>
</feature>
<protein>
    <submittedName>
        <fullName evidence="3">Sporulation protein YpjB</fullName>
    </submittedName>
</protein>
<keyword evidence="1" id="KW-1133">Transmembrane helix</keyword>
<keyword evidence="1" id="KW-0812">Transmembrane</keyword>
<evidence type="ECO:0000313" key="4">
    <source>
        <dbReference type="Proteomes" id="UP000198752"/>
    </source>
</evidence>
<accession>A0A1I2MXV1</accession>
<sequence length="261" mass="29673">MKAKLFAIFICFILFLGFPEHGHAEESQEVMKDHMEVLVDLSDRVFQYADANQDAAAASLLNELSKKWNTSTQAYSEKDQHVIGTAMIKLRLLINSGDNQREITNAAVSLRLSFDALATEGQPMWKDLHSEVLTPVSKMKTALQNKDNERFQYLLNDFLDEYAVIYPALVIDGQSDTVNLVNKRISAFSDSRLKDVKANARIRQLNAIQYALNQVFRQSTNTREESMMVLVAIISGIVVCVLVYASWRRFVGERMMGERVR</sequence>
<dbReference type="Pfam" id="PF09577">
    <property type="entry name" value="Spore_YpjB"/>
    <property type="match status" value="1"/>
</dbReference>
<dbReference type="STRING" id="269670.SAMN02982927_00130"/>